<dbReference type="AlphaFoldDB" id="A0A6B2NMP0"/>
<proteinExistence type="predicted"/>
<evidence type="ECO:0000259" key="2">
    <source>
        <dbReference type="Pfam" id="PF03432"/>
    </source>
</evidence>
<comment type="caution">
    <text evidence="3">The sequence shown here is derived from an EMBL/GenBank/DDBJ whole genome shotgun (WGS) entry which is preliminary data.</text>
</comment>
<dbReference type="RefSeq" id="WP_164129458.1">
    <property type="nucleotide sequence ID" value="NZ_JAAGOX010000012.1"/>
</dbReference>
<dbReference type="InterPro" id="IPR005094">
    <property type="entry name" value="Endonuclease_MobA/VirD2"/>
</dbReference>
<feature type="domain" description="MobA/VirD2-like nuclease" evidence="2">
    <location>
        <begin position="24"/>
        <end position="146"/>
    </location>
</feature>
<sequence>MILEGNARGHGAELARHLMNARDNEHVTVHAVHGFVADDLVGAFAEAEALSHATQCQKYLFSLSLNPSPQESVPVEVFEATIERIAQKLGLAGQPYAAVFHEKEGRRHAHCVWSRIDTDTMNAINLPHFKRKLMAVSRELYVEHGWDMPAGFENFRQRDPLNYSREEAQQAKRLDRDPKALKALFQECWERSDSRSSFAAALWEHGFALARGERRGFVAVDHDGNIYSLSRWCGVKSKQLKQRLGDPSELPSVEEAKALLAKSQAQEPPKRLKDSIMLISTQK</sequence>
<dbReference type="EMBL" id="JAAGOX010000012">
    <property type="protein sequence ID" value="NDW45356.1"/>
    <property type="molecule type" value="Genomic_DNA"/>
</dbReference>
<dbReference type="Pfam" id="PF03432">
    <property type="entry name" value="Relaxase"/>
    <property type="match status" value="1"/>
</dbReference>
<accession>A0A6B2NMP0</accession>
<evidence type="ECO:0000256" key="1">
    <source>
        <dbReference type="SAM" id="MobiDB-lite"/>
    </source>
</evidence>
<gene>
    <name evidence="3" type="ORF">G0P99_10320</name>
</gene>
<name>A0A6B2NMP0_9RHOB</name>
<evidence type="ECO:0000313" key="3">
    <source>
        <dbReference type="EMBL" id="NDW45356.1"/>
    </source>
</evidence>
<reference evidence="3" key="1">
    <citation type="submission" date="2020-02" db="EMBL/GenBank/DDBJ databases">
        <title>Delineation of the pyrene-degrading pathway in Roseobacter clade bacteria by genomic analysis.</title>
        <authorList>
            <person name="Zhou H."/>
            <person name="Wang H."/>
        </authorList>
    </citation>
    <scope>NUCLEOTIDE SEQUENCE</scope>
    <source>
        <strain evidence="3">PrR005</strain>
    </source>
</reference>
<organism evidence="3">
    <name type="scientific">Ruegeria sp. PrR005</name>
    <dbReference type="NCBI Taxonomy" id="2706882"/>
    <lineage>
        <taxon>Bacteria</taxon>
        <taxon>Pseudomonadati</taxon>
        <taxon>Pseudomonadota</taxon>
        <taxon>Alphaproteobacteria</taxon>
        <taxon>Rhodobacterales</taxon>
        <taxon>Roseobacteraceae</taxon>
        <taxon>Ruegeria</taxon>
    </lineage>
</organism>
<protein>
    <submittedName>
        <fullName evidence="3">Relaxase/mobilization nuclease domain-containing protein</fullName>
    </submittedName>
</protein>
<feature type="region of interest" description="Disordered" evidence="1">
    <location>
        <begin position="260"/>
        <end position="283"/>
    </location>
</feature>